<dbReference type="CDD" id="cd02440">
    <property type="entry name" value="AdoMet_MTases"/>
    <property type="match status" value="1"/>
</dbReference>
<name>A0A2P7ALL8_9HYPH</name>
<dbReference type="EMBL" id="PGGN01000006">
    <property type="protein sequence ID" value="PSH55095.1"/>
    <property type="molecule type" value="Genomic_DNA"/>
</dbReference>
<feature type="domain" description="Methyltransferase type 11" evidence="1">
    <location>
        <begin position="62"/>
        <end position="155"/>
    </location>
</feature>
<proteinExistence type="predicted"/>
<dbReference type="Gene3D" id="3.40.50.150">
    <property type="entry name" value="Vaccinia Virus protein VP39"/>
    <property type="match status" value="1"/>
</dbReference>
<keyword evidence="2" id="KW-0808">Transferase</keyword>
<dbReference type="OrthoDB" id="5449367at2"/>
<dbReference type="GO" id="GO:0008757">
    <property type="term" value="F:S-adenosylmethionine-dependent methyltransferase activity"/>
    <property type="evidence" value="ECO:0007669"/>
    <property type="project" value="InterPro"/>
</dbReference>
<dbReference type="AlphaFoldDB" id="A0A2P7ALL8"/>
<keyword evidence="2" id="KW-0489">Methyltransferase</keyword>
<evidence type="ECO:0000313" key="2">
    <source>
        <dbReference type="EMBL" id="PSH55095.1"/>
    </source>
</evidence>
<dbReference type="InterPro" id="IPR013216">
    <property type="entry name" value="Methyltransf_11"/>
</dbReference>
<evidence type="ECO:0000259" key="1">
    <source>
        <dbReference type="Pfam" id="PF08241"/>
    </source>
</evidence>
<dbReference type="Pfam" id="PF08241">
    <property type="entry name" value="Methyltransf_11"/>
    <property type="match status" value="1"/>
</dbReference>
<dbReference type="Proteomes" id="UP000241158">
    <property type="component" value="Unassembled WGS sequence"/>
</dbReference>
<dbReference type="InterPro" id="IPR029063">
    <property type="entry name" value="SAM-dependent_MTases_sf"/>
</dbReference>
<reference evidence="3" key="1">
    <citation type="submission" date="2017-11" db="EMBL/GenBank/DDBJ databases">
        <authorList>
            <person name="Kuznetsova I."/>
            <person name="Sazanova A."/>
            <person name="Chirak E."/>
            <person name="Safronova V."/>
            <person name="Willems A."/>
        </authorList>
    </citation>
    <scope>NUCLEOTIDE SEQUENCE [LARGE SCALE GENOMIC DNA]</scope>
    <source>
        <strain evidence="3">PEPV15</strain>
    </source>
</reference>
<sequence>MTENNGPHSNEFDAYRTTYAEAVNDSISFSGLNVDFFTRAKAVRLVDILAAQIGDPSNLSILDVGCGVGTYHPLLRGKVGRISGIDPSDECIQEAKKNNPDVNYQTYDGQRLPYDNDTFDATYAICVMHHVPQADWSRFAAEMARVTKPGGLVILFEHNPYNPLTRRAVSTCPFDADAVLLSKRTASGYLQQAGLKDVQGEYILTIPAIKGVLRKIDGALGKLRVGAQYYVFGRARD</sequence>
<dbReference type="GO" id="GO:0032259">
    <property type="term" value="P:methylation"/>
    <property type="evidence" value="ECO:0007669"/>
    <property type="project" value="UniProtKB-KW"/>
</dbReference>
<dbReference type="RefSeq" id="WP_106719100.1">
    <property type="nucleotide sequence ID" value="NZ_JACHXT010000002.1"/>
</dbReference>
<protein>
    <submittedName>
        <fullName evidence="2">Class I SAM-dependent methyltransferase</fullName>
    </submittedName>
</protein>
<comment type="caution">
    <text evidence="2">The sequence shown here is derived from an EMBL/GenBank/DDBJ whole genome shotgun (WGS) entry which is preliminary data.</text>
</comment>
<evidence type="ECO:0000313" key="3">
    <source>
        <dbReference type="Proteomes" id="UP000241158"/>
    </source>
</evidence>
<dbReference type="SUPFAM" id="SSF53335">
    <property type="entry name" value="S-adenosyl-L-methionine-dependent methyltransferases"/>
    <property type="match status" value="1"/>
</dbReference>
<gene>
    <name evidence="2" type="ORF">CU100_23695</name>
</gene>
<keyword evidence="3" id="KW-1185">Reference proteome</keyword>
<dbReference type="PANTHER" id="PTHR43464">
    <property type="entry name" value="METHYLTRANSFERASE"/>
    <property type="match status" value="1"/>
</dbReference>
<accession>A0A2P7ALL8</accession>
<organism evidence="2 3">
    <name type="scientific">Phyllobacterium endophyticum</name>
    <dbReference type="NCBI Taxonomy" id="1149773"/>
    <lineage>
        <taxon>Bacteria</taxon>
        <taxon>Pseudomonadati</taxon>
        <taxon>Pseudomonadota</taxon>
        <taxon>Alphaproteobacteria</taxon>
        <taxon>Hyphomicrobiales</taxon>
        <taxon>Phyllobacteriaceae</taxon>
        <taxon>Phyllobacterium</taxon>
    </lineage>
</organism>